<name>A0A558DSV6_9GAMM</name>
<dbReference type="GO" id="GO:0016301">
    <property type="term" value="F:kinase activity"/>
    <property type="evidence" value="ECO:0007669"/>
    <property type="project" value="UniProtKB-UniRule"/>
</dbReference>
<proteinExistence type="inferred from homology"/>
<keyword evidence="2 3" id="KW-0418">Kinase</keyword>
<sequence>MTKALWISILRQINKHTGTHPCNFTTQIISGGCINETIKLSTNHKDYFVKLNRPARLSMFERESEGLKTLAASQSIQVPKVICMGIAEQFAYLVLEFITMSSRGSAEQAGRQLALMHSTISTQYGEMATNYIGSTLQINASCDSWPRFWQQNRLGYQLRLAAKQGYGGKLQSRGERLQEKLPELIGHVPPASLLHGDLWSGNLSYLTNGEPIIFDPAVYFGDRETDVAMTELFGGFPRRFYDAYNEAWPLEAGYKTRKTLYNLYQILNHLNLFGGGYEQQAIAMIDQLLAETG</sequence>
<evidence type="ECO:0000256" key="1">
    <source>
        <dbReference type="ARBA" id="ARBA00009460"/>
    </source>
</evidence>
<evidence type="ECO:0000313" key="4">
    <source>
        <dbReference type="Proteomes" id="UP000316649"/>
    </source>
</evidence>
<organism evidence="3 4">
    <name type="scientific">Sedimenticola selenatireducens</name>
    <dbReference type="NCBI Taxonomy" id="191960"/>
    <lineage>
        <taxon>Bacteria</taxon>
        <taxon>Pseudomonadati</taxon>
        <taxon>Pseudomonadota</taxon>
        <taxon>Gammaproteobacteria</taxon>
        <taxon>Chromatiales</taxon>
        <taxon>Sedimenticolaceae</taxon>
        <taxon>Sedimenticola</taxon>
    </lineage>
</organism>
<dbReference type="PIRSF" id="PIRSF006221">
    <property type="entry name" value="Ketosamine-3-kinase"/>
    <property type="match status" value="1"/>
</dbReference>
<evidence type="ECO:0000256" key="2">
    <source>
        <dbReference type="PIRNR" id="PIRNR006221"/>
    </source>
</evidence>
<dbReference type="AlphaFoldDB" id="A0A558DSV6"/>
<dbReference type="RefSeq" id="WP_144357817.1">
    <property type="nucleotide sequence ID" value="NZ_VMNH01000005.1"/>
</dbReference>
<protein>
    <submittedName>
        <fullName evidence="3">Fructosamine kinase family protein</fullName>
    </submittedName>
</protein>
<dbReference type="Gene3D" id="3.30.200.20">
    <property type="entry name" value="Phosphorylase Kinase, domain 1"/>
    <property type="match status" value="1"/>
</dbReference>
<dbReference type="InterPro" id="IPR016477">
    <property type="entry name" value="Fructo-/Ketosamine-3-kinase"/>
</dbReference>
<accession>A0A558DSV6</accession>
<evidence type="ECO:0000313" key="3">
    <source>
        <dbReference type="EMBL" id="TVO76687.1"/>
    </source>
</evidence>
<comment type="caution">
    <text evidence="3">The sequence shown here is derived from an EMBL/GenBank/DDBJ whole genome shotgun (WGS) entry which is preliminary data.</text>
</comment>
<dbReference type="Gene3D" id="3.90.1200.10">
    <property type="match status" value="1"/>
</dbReference>
<reference evidence="3 4" key="1">
    <citation type="submission" date="2019-07" db="EMBL/GenBank/DDBJ databases">
        <title>The pathways for chlorine oxyanion respiration interact through the shared metabolite chlorate.</title>
        <authorList>
            <person name="Barnum T.P."/>
            <person name="Cheng Y."/>
            <person name="Hill K.A."/>
            <person name="Lucas L.N."/>
            <person name="Carlson H.K."/>
            <person name="Coates J.D."/>
        </authorList>
    </citation>
    <scope>NUCLEOTIDE SEQUENCE [LARGE SCALE GENOMIC DNA]</scope>
    <source>
        <strain evidence="3 4">BK-1</strain>
    </source>
</reference>
<dbReference type="EMBL" id="VMNH01000005">
    <property type="protein sequence ID" value="TVO76687.1"/>
    <property type="molecule type" value="Genomic_DNA"/>
</dbReference>
<dbReference type="SUPFAM" id="SSF56112">
    <property type="entry name" value="Protein kinase-like (PK-like)"/>
    <property type="match status" value="1"/>
</dbReference>
<dbReference type="PANTHER" id="PTHR12149">
    <property type="entry name" value="FRUCTOSAMINE 3 KINASE-RELATED PROTEIN"/>
    <property type="match status" value="1"/>
</dbReference>
<dbReference type="Pfam" id="PF03881">
    <property type="entry name" value="Fructosamin_kin"/>
    <property type="match status" value="1"/>
</dbReference>
<comment type="similarity">
    <text evidence="1 2">Belongs to the fructosamine kinase family.</text>
</comment>
<dbReference type="PROSITE" id="PS51257">
    <property type="entry name" value="PROKAR_LIPOPROTEIN"/>
    <property type="match status" value="1"/>
</dbReference>
<keyword evidence="2" id="KW-0808">Transferase</keyword>
<dbReference type="InterPro" id="IPR011009">
    <property type="entry name" value="Kinase-like_dom_sf"/>
</dbReference>
<dbReference type="PANTHER" id="PTHR12149:SF8">
    <property type="entry name" value="PROTEIN-RIBULOSAMINE 3-KINASE"/>
    <property type="match status" value="1"/>
</dbReference>
<gene>
    <name evidence="3" type="ORF">FHP88_04485</name>
</gene>
<dbReference type="OrthoDB" id="5291879at2"/>
<keyword evidence="4" id="KW-1185">Reference proteome</keyword>
<dbReference type="Proteomes" id="UP000316649">
    <property type="component" value="Unassembled WGS sequence"/>
</dbReference>